<organism evidence="2 3">
    <name type="scientific">Gossypium australe</name>
    <dbReference type="NCBI Taxonomy" id="47621"/>
    <lineage>
        <taxon>Eukaryota</taxon>
        <taxon>Viridiplantae</taxon>
        <taxon>Streptophyta</taxon>
        <taxon>Embryophyta</taxon>
        <taxon>Tracheophyta</taxon>
        <taxon>Spermatophyta</taxon>
        <taxon>Magnoliopsida</taxon>
        <taxon>eudicotyledons</taxon>
        <taxon>Gunneridae</taxon>
        <taxon>Pentapetalae</taxon>
        <taxon>rosids</taxon>
        <taxon>malvids</taxon>
        <taxon>Malvales</taxon>
        <taxon>Malvaceae</taxon>
        <taxon>Malvoideae</taxon>
        <taxon>Gossypium</taxon>
    </lineage>
</organism>
<gene>
    <name evidence="2" type="ORF">EPI10_006738</name>
</gene>
<dbReference type="PANTHER" id="PTHR46148:SF44">
    <property type="entry name" value="GAG-POL POLYPROTEIN"/>
    <property type="match status" value="1"/>
</dbReference>
<protein>
    <recommendedName>
        <fullName evidence="1">Tf2-1-like SH3-like domain-containing protein</fullName>
    </recommendedName>
</protein>
<dbReference type="Pfam" id="PF24626">
    <property type="entry name" value="SH3_Tf2-1"/>
    <property type="match status" value="1"/>
</dbReference>
<dbReference type="OrthoDB" id="996762at2759"/>
<keyword evidence="3" id="KW-1185">Reference proteome</keyword>
<dbReference type="PANTHER" id="PTHR46148">
    <property type="entry name" value="CHROMO DOMAIN-CONTAINING PROTEIN"/>
    <property type="match status" value="1"/>
</dbReference>
<dbReference type="EMBL" id="SMMG02000002">
    <property type="protein sequence ID" value="KAA3484666.1"/>
    <property type="molecule type" value="Genomic_DNA"/>
</dbReference>
<reference evidence="3" key="1">
    <citation type="journal article" date="2019" name="Plant Biotechnol. J.">
        <title>Genome sequencing of the Australian wild diploid species Gossypium australe highlights disease resistance and delayed gland morphogenesis.</title>
        <authorList>
            <person name="Cai Y."/>
            <person name="Cai X."/>
            <person name="Wang Q."/>
            <person name="Wang P."/>
            <person name="Zhang Y."/>
            <person name="Cai C."/>
            <person name="Xu Y."/>
            <person name="Wang K."/>
            <person name="Zhou Z."/>
            <person name="Wang C."/>
            <person name="Geng S."/>
            <person name="Li B."/>
            <person name="Dong Q."/>
            <person name="Hou Y."/>
            <person name="Wang H."/>
            <person name="Ai P."/>
            <person name="Liu Z."/>
            <person name="Yi F."/>
            <person name="Sun M."/>
            <person name="An G."/>
            <person name="Cheng J."/>
            <person name="Zhang Y."/>
            <person name="Shi Q."/>
            <person name="Xie Y."/>
            <person name="Shi X."/>
            <person name="Chang Y."/>
            <person name="Huang F."/>
            <person name="Chen Y."/>
            <person name="Hong S."/>
            <person name="Mi L."/>
            <person name="Sun Q."/>
            <person name="Zhang L."/>
            <person name="Zhou B."/>
            <person name="Peng R."/>
            <person name="Zhang X."/>
            <person name="Liu F."/>
        </authorList>
    </citation>
    <scope>NUCLEOTIDE SEQUENCE [LARGE SCALE GENOMIC DNA]</scope>
    <source>
        <strain evidence="3">cv. PA1801</strain>
    </source>
</reference>
<evidence type="ECO:0000313" key="2">
    <source>
        <dbReference type="EMBL" id="KAA3484666.1"/>
    </source>
</evidence>
<dbReference type="InterPro" id="IPR056924">
    <property type="entry name" value="SH3_Tf2-1"/>
</dbReference>
<name>A0A5B6WTN7_9ROSI</name>
<accession>A0A5B6WTN7</accession>
<evidence type="ECO:0000313" key="3">
    <source>
        <dbReference type="Proteomes" id="UP000325315"/>
    </source>
</evidence>
<sequence length="175" mass="21186">MGVSVEHHYVGLNWMKRKFWDTLKVDLDRQKSYANLKRKDIKYNARDQVFMKVSPWKKVVDPVAYQLELPPELHRIHDVFHVSMLRRYRSEPYHIILIEEIEVRLDLSFEEELKQILDREVNVLRRKRIPLVKNLRLEGAMWEPEDAIHQQYPHQFRPGKFQGQNLFKEGRTITP</sequence>
<feature type="domain" description="Tf2-1-like SH3-like" evidence="1">
    <location>
        <begin position="59"/>
        <end position="89"/>
    </location>
</feature>
<evidence type="ECO:0000259" key="1">
    <source>
        <dbReference type="Pfam" id="PF24626"/>
    </source>
</evidence>
<proteinExistence type="predicted"/>
<comment type="caution">
    <text evidence="2">The sequence shown here is derived from an EMBL/GenBank/DDBJ whole genome shotgun (WGS) entry which is preliminary data.</text>
</comment>
<dbReference type="Proteomes" id="UP000325315">
    <property type="component" value="Unassembled WGS sequence"/>
</dbReference>
<dbReference type="AlphaFoldDB" id="A0A5B6WTN7"/>